<evidence type="ECO:0000256" key="8">
    <source>
        <dbReference type="ARBA" id="ARBA00023306"/>
    </source>
</evidence>
<dbReference type="InterPro" id="IPR011990">
    <property type="entry name" value="TPR-like_helical_dom_sf"/>
</dbReference>
<keyword evidence="5" id="KW-0498">Mitosis</keyword>
<dbReference type="AlphaFoldDB" id="A0A0D2U338"/>
<dbReference type="InterPro" id="IPR002885">
    <property type="entry name" value="PPR_rpt"/>
</dbReference>
<keyword evidence="8" id="KW-0131">Cell cycle</keyword>
<sequence length="225" mass="25212">MNVIEQCSEKLEAGIKQILISVMSGDNQLIKSEIDYHEVIYGIYHCAPQILSGVVTYLTGELLANQLDTRLRAVRLVGSLFALPEFLKRLIDRVVDVRMSVLEHVKICLLSDPSRPEAPQIISALCDRLLDYDENVRKSHSISALCKAGKIDEAKNKFREMIGKNLQPNAVIFDTFIHIFCKEGMAKVATRLVANNSTQDVSICGHKEAFYTLIFLPHVQTNEPG</sequence>
<dbReference type="GO" id="GO:0006281">
    <property type="term" value="P:DNA repair"/>
    <property type="evidence" value="ECO:0007669"/>
    <property type="project" value="UniProtKB-KW"/>
</dbReference>
<dbReference type="EMBL" id="CM001752">
    <property type="protein sequence ID" value="KJB82073.1"/>
    <property type="molecule type" value="Genomic_DNA"/>
</dbReference>
<accession>A0A0D2U338</accession>
<keyword evidence="11" id="KW-1185">Reference proteome</keyword>
<dbReference type="NCBIfam" id="TIGR00756">
    <property type="entry name" value="PPR"/>
    <property type="match status" value="1"/>
</dbReference>
<evidence type="ECO:0000313" key="10">
    <source>
        <dbReference type="EMBL" id="KJB82073.1"/>
    </source>
</evidence>
<evidence type="ECO:0000256" key="3">
    <source>
        <dbReference type="ARBA" id="ARBA00022737"/>
    </source>
</evidence>
<protein>
    <recommendedName>
        <fullName evidence="12">Condensin complex subunit 1 C-terminal domain-containing protein</fullName>
    </recommendedName>
</protein>
<dbReference type="GO" id="GO:0051301">
    <property type="term" value="P:cell division"/>
    <property type="evidence" value="ECO:0007669"/>
    <property type="project" value="UniProtKB-KW"/>
</dbReference>
<gene>
    <name evidence="10" type="ORF">B456_013G174900</name>
</gene>
<dbReference type="Gramene" id="KJB82073">
    <property type="protein sequence ID" value="KJB82073"/>
    <property type="gene ID" value="B456_013G174900"/>
</dbReference>
<dbReference type="Gene3D" id="1.25.40.10">
    <property type="entry name" value="Tetratricopeptide repeat domain"/>
    <property type="match status" value="1"/>
</dbReference>
<comment type="subcellular location">
    <subcellularLocation>
        <location evidence="1">Nucleus</location>
    </subcellularLocation>
</comment>
<evidence type="ECO:0000313" key="11">
    <source>
        <dbReference type="Proteomes" id="UP000032304"/>
    </source>
</evidence>
<evidence type="ECO:0000256" key="1">
    <source>
        <dbReference type="ARBA" id="ARBA00004123"/>
    </source>
</evidence>
<evidence type="ECO:0000256" key="4">
    <source>
        <dbReference type="ARBA" id="ARBA00022763"/>
    </source>
</evidence>
<dbReference type="GO" id="GO:0007064">
    <property type="term" value="P:mitotic sister chromatid cohesion"/>
    <property type="evidence" value="ECO:0007669"/>
    <property type="project" value="InterPro"/>
</dbReference>
<feature type="repeat" description="PPR" evidence="9">
    <location>
        <begin position="134"/>
        <end position="168"/>
    </location>
</feature>
<dbReference type="eggNOG" id="KOG1525">
    <property type="taxonomic scope" value="Eukaryota"/>
</dbReference>
<dbReference type="SUPFAM" id="SSF48371">
    <property type="entry name" value="ARM repeat"/>
    <property type="match status" value="1"/>
</dbReference>
<dbReference type="GO" id="GO:0000785">
    <property type="term" value="C:chromatin"/>
    <property type="evidence" value="ECO:0007669"/>
    <property type="project" value="TreeGrafter"/>
</dbReference>
<evidence type="ECO:0000256" key="2">
    <source>
        <dbReference type="ARBA" id="ARBA00022618"/>
    </source>
</evidence>
<dbReference type="Proteomes" id="UP000032304">
    <property type="component" value="Chromosome 13"/>
</dbReference>
<dbReference type="PROSITE" id="PS51375">
    <property type="entry name" value="PPR"/>
    <property type="match status" value="1"/>
</dbReference>
<evidence type="ECO:0000256" key="7">
    <source>
        <dbReference type="ARBA" id="ARBA00023242"/>
    </source>
</evidence>
<keyword evidence="4" id="KW-0227">DNA damage</keyword>
<keyword evidence="7" id="KW-0539">Nucleus</keyword>
<dbReference type="InterPro" id="IPR039776">
    <property type="entry name" value="Pds5"/>
</dbReference>
<dbReference type="PANTHER" id="PTHR12663:SF0">
    <property type="entry name" value="PRECOCIOUS DISSOCIATION OF SISTERS 5, ISOFORM A"/>
    <property type="match status" value="1"/>
</dbReference>
<dbReference type="GO" id="GO:0035825">
    <property type="term" value="P:homologous recombination"/>
    <property type="evidence" value="ECO:0007669"/>
    <property type="project" value="UniProtKB-ARBA"/>
</dbReference>
<evidence type="ECO:0000256" key="9">
    <source>
        <dbReference type="PROSITE-ProRule" id="PRU00708"/>
    </source>
</evidence>
<keyword evidence="2" id="KW-0132">Cell division</keyword>
<evidence type="ECO:0000256" key="5">
    <source>
        <dbReference type="ARBA" id="ARBA00022776"/>
    </source>
</evidence>
<evidence type="ECO:0008006" key="12">
    <source>
        <dbReference type="Google" id="ProtNLM"/>
    </source>
</evidence>
<keyword evidence="6" id="KW-0234">DNA repair</keyword>
<dbReference type="PANTHER" id="PTHR12663">
    <property type="entry name" value="ANDROGEN INDUCED INHIBITOR OF PROLIFERATION AS3 / PDS5-RELATED"/>
    <property type="match status" value="1"/>
</dbReference>
<name>A0A0D2U338_GOSRA</name>
<organism evidence="10 11">
    <name type="scientific">Gossypium raimondii</name>
    <name type="common">Peruvian cotton</name>
    <name type="synonym">Gossypium klotzschianum subsp. raimondii</name>
    <dbReference type="NCBI Taxonomy" id="29730"/>
    <lineage>
        <taxon>Eukaryota</taxon>
        <taxon>Viridiplantae</taxon>
        <taxon>Streptophyta</taxon>
        <taxon>Embryophyta</taxon>
        <taxon>Tracheophyta</taxon>
        <taxon>Spermatophyta</taxon>
        <taxon>Magnoliopsida</taxon>
        <taxon>eudicotyledons</taxon>
        <taxon>Gunneridae</taxon>
        <taxon>Pentapetalae</taxon>
        <taxon>rosids</taxon>
        <taxon>malvids</taxon>
        <taxon>Malvales</taxon>
        <taxon>Malvaceae</taxon>
        <taxon>Malvoideae</taxon>
        <taxon>Gossypium</taxon>
    </lineage>
</organism>
<dbReference type="GO" id="GO:0005634">
    <property type="term" value="C:nucleus"/>
    <property type="evidence" value="ECO:0007669"/>
    <property type="project" value="UniProtKB-SubCell"/>
</dbReference>
<proteinExistence type="predicted"/>
<reference evidence="10 11" key="1">
    <citation type="journal article" date="2012" name="Nature">
        <title>Repeated polyploidization of Gossypium genomes and the evolution of spinnable cotton fibres.</title>
        <authorList>
            <person name="Paterson A.H."/>
            <person name="Wendel J.F."/>
            <person name="Gundlach H."/>
            <person name="Guo H."/>
            <person name="Jenkins J."/>
            <person name="Jin D."/>
            <person name="Llewellyn D."/>
            <person name="Showmaker K.C."/>
            <person name="Shu S."/>
            <person name="Udall J."/>
            <person name="Yoo M.J."/>
            <person name="Byers R."/>
            <person name="Chen W."/>
            <person name="Doron-Faigenboim A."/>
            <person name="Duke M.V."/>
            <person name="Gong L."/>
            <person name="Grimwood J."/>
            <person name="Grover C."/>
            <person name="Grupp K."/>
            <person name="Hu G."/>
            <person name="Lee T.H."/>
            <person name="Li J."/>
            <person name="Lin L."/>
            <person name="Liu T."/>
            <person name="Marler B.S."/>
            <person name="Page J.T."/>
            <person name="Roberts A.W."/>
            <person name="Romanel E."/>
            <person name="Sanders W.S."/>
            <person name="Szadkowski E."/>
            <person name="Tan X."/>
            <person name="Tang H."/>
            <person name="Xu C."/>
            <person name="Wang J."/>
            <person name="Wang Z."/>
            <person name="Zhang D."/>
            <person name="Zhang L."/>
            <person name="Ashrafi H."/>
            <person name="Bedon F."/>
            <person name="Bowers J.E."/>
            <person name="Brubaker C.L."/>
            <person name="Chee P.W."/>
            <person name="Das S."/>
            <person name="Gingle A.R."/>
            <person name="Haigler C.H."/>
            <person name="Harker D."/>
            <person name="Hoffmann L.V."/>
            <person name="Hovav R."/>
            <person name="Jones D.C."/>
            <person name="Lemke C."/>
            <person name="Mansoor S."/>
            <person name="ur Rahman M."/>
            <person name="Rainville L.N."/>
            <person name="Rambani A."/>
            <person name="Reddy U.K."/>
            <person name="Rong J.K."/>
            <person name="Saranga Y."/>
            <person name="Scheffler B.E."/>
            <person name="Scheffler J.A."/>
            <person name="Stelly D.M."/>
            <person name="Triplett B.A."/>
            <person name="Van Deynze A."/>
            <person name="Vaslin M.F."/>
            <person name="Waghmare V.N."/>
            <person name="Walford S.A."/>
            <person name="Wright R.J."/>
            <person name="Zaki E.A."/>
            <person name="Zhang T."/>
            <person name="Dennis E.S."/>
            <person name="Mayer K.F."/>
            <person name="Peterson D.G."/>
            <person name="Rokhsar D.S."/>
            <person name="Wang X."/>
            <person name="Schmutz J."/>
        </authorList>
    </citation>
    <scope>NUCLEOTIDE SEQUENCE [LARGE SCALE GENOMIC DNA]</scope>
</reference>
<evidence type="ECO:0000256" key="6">
    <source>
        <dbReference type="ARBA" id="ARBA00023204"/>
    </source>
</evidence>
<dbReference type="InterPro" id="IPR016024">
    <property type="entry name" value="ARM-type_fold"/>
</dbReference>
<dbReference type="STRING" id="29730.A0A0D2U338"/>
<keyword evidence="3" id="KW-0677">Repeat</keyword>
<dbReference type="Pfam" id="PF20168">
    <property type="entry name" value="PDS5"/>
    <property type="match status" value="1"/>
</dbReference>